<protein>
    <submittedName>
        <fullName evidence="1">Uncharacterized protein</fullName>
    </submittedName>
</protein>
<sequence>MKLKAIVTSLDEVDEKYRDLYTQGADGKYRLDAEGVEDVTGLKTALENERKAVRDLKGRFSGIDADEYARLKAEDAERATKKAKDEGDWKALERQLLERHATELKTHQDRVGSLTSALETHLVDAQATAAIAGARGVPQLLLPHVKSAVKVIEEDGQFSVRVVDAVVSHRVV</sequence>
<accession>A0A2C7A6E5</accession>
<proteinExistence type="predicted"/>
<gene>
    <name evidence="1" type="ORF">CR162_21620</name>
</gene>
<feature type="non-terminal residue" evidence="1">
    <location>
        <position position="172"/>
    </location>
</feature>
<reference evidence="1 2" key="1">
    <citation type="submission" date="2017-10" db="EMBL/GenBank/DDBJ databases">
        <authorList>
            <person name="Banno H."/>
            <person name="Chua N.-H."/>
        </authorList>
    </citation>
    <scope>NUCLEOTIDE SEQUENCE [LARGE SCALE GENOMIC DNA]</scope>
    <source>
        <strain evidence="1 2">YW11</strain>
    </source>
</reference>
<dbReference type="EMBL" id="PDNU01000095">
    <property type="protein sequence ID" value="PHK92885.1"/>
    <property type="molecule type" value="Genomic_DNA"/>
</dbReference>
<dbReference type="AlphaFoldDB" id="A0A2C7A6E5"/>
<name>A0A2C7A6E5_9PROT</name>
<keyword evidence="2" id="KW-1185">Reference proteome</keyword>
<dbReference type="Proteomes" id="UP000223527">
    <property type="component" value="Unassembled WGS sequence"/>
</dbReference>
<organism evidence="1 2">
    <name type="scientific">Teichococcus rhizosphaerae</name>
    <dbReference type="NCBI Taxonomy" id="1335062"/>
    <lineage>
        <taxon>Bacteria</taxon>
        <taxon>Pseudomonadati</taxon>
        <taxon>Pseudomonadota</taxon>
        <taxon>Alphaproteobacteria</taxon>
        <taxon>Acetobacterales</taxon>
        <taxon>Roseomonadaceae</taxon>
        <taxon>Roseomonas</taxon>
    </lineage>
</organism>
<evidence type="ECO:0000313" key="2">
    <source>
        <dbReference type="Proteomes" id="UP000223527"/>
    </source>
</evidence>
<comment type="caution">
    <text evidence="1">The sequence shown here is derived from an EMBL/GenBank/DDBJ whole genome shotgun (WGS) entry which is preliminary data.</text>
</comment>
<evidence type="ECO:0000313" key="1">
    <source>
        <dbReference type="EMBL" id="PHK92885.1"/>
    </source>
</evidence>